<feature type="transmembrane region" description="Helical" evidence="1">
    <location>
        <begin position="152"/>
        <end position="173"/>
    </location>
</feature>
<evidence type="ECO:0000313" key="3">
    <source>
        <dbReference type="Proteomes" id="UP001362999"/>
    </source>
</evidence>
<comment type="caution">
    <text evidence="2">The sequence shown here is derived from an EMBL/GenBank/DDBJ whole genome shotgun (WGS) entry which is preliminary data.</text>
</comment>
<evidence type="ECO:0000313" key="2">
    <source>
        <dbReference type="EMBL" id="KAK6987495.1"/>
    </source>
</evidence>
<feature type="transmembrane region" description="Helical" evidence="1">
    <location>
        <begin position="235"/>
        <end position="255"/>
    </location>
</feature>
<feature type="transmembrane region" description="Helical" evidence="1">
    <location>
        <begin position="119"/>
        <end position="140"/>
    </location>
</feature>
<keyword evidence="3" id="KW-1185">Reference proteome</keyword>
<keyword evidence="1" id="KW-0472">Membrane</keyword>
<dbReference type="EMBL" id="JAWWNJ010000131">
    <property type="protein sequence ID" value="KAK6987495.1"/>
    <property type="molecule type" value="Genomic_DNA"/>
</dbReference>
<protein>
    <submittedName>
        <fullName evidence="2">Uncharacterized protein</fullName>
    </submittedName>
</protein>
<feature type="transmembrane region" description="Helical" evidence="1">
    <location>
        <begin position="304"/>
        <end position="321"/>
    </location>
</feature>
<keyword evidence="1" id="KW-1133">Transmembrane helix</keyword>
<sequence length="340" mass="37151">MSATKLQPAIVSIVLVCSLTGLILYRMAFVQAPMSGLWSEYLDSCTYPKTTFFRNSICALEPLFRDLVVNEIGKSFMTLFGTAGGVMATYLFIKGGEPNASIVFNPLFTIAHSLAGQRFGAGMVFPVILPAAFALSKVFPSQKTAAAPGPPTYSYTISLFVMQFLVFVLSTLLSSVPTSSTAWPYVNYAFQLFPLLFLPLALLDTSPPPQTHTNGPATPAAVPTLSISVFTFYKYLYAPLWWMSIFQGLTAYYNINQNAPSPFTLPTYFMALDLVGFVVMFIGVFAVEWVGGDEVAVEMGWGELGWRLAGTGLGSTMAVVFERKQRRVVEEARSGKVRIG</sequence>
<feature type="transmembrane region" description="Helical" evidence="1">
    <location>
        <begin position="6"/>
        <end position="25"/>
    </location>
</feature>
<feature type="transmembrane region" description="Helical" evidence="1">
    <location>
        <begin position="267"/>
        <end position="292"/>
    </location>
</feature>
<gene>
    <name evidence="2" type="ORF">R3P38DRAFT_3374681</name>
</gene>
<dbReference type="Proteomes" id="UP001362999">
    <property type="component" value="Unassembled WGS sequence"/>
</dbReference>
<name>A0AAV9ZMB2_9AGAR</name>
<proteinExistence type="predicted"/>
<reference evidence="2 3" key="1">
    <citation type="journal article" date="2024" name="J Genomics">
        <title>Draft genome sequencing and assembly of Favolaschia claudopus CIRM-BRFM 2984 isolated from oak limbs.</title>
        <authorList>
            <person name="Navarro D."/>
            <person name="Drula E."/>
            <person name="Chaduli D."/>
            <person name="Cazenave R."/>
            <person name="Ahrendt S."/>
            <person name="Wang J."/>
            <person name="Lipzen A."/>
            <person name="Daum C."/>
            <person name="Barry K."/>
            <person name="Grigoriev I.V."/>
            <person name="Favel A."/>
            <person name="Rosso M.N."/>
            <person name="Martin F."/>
        </authorList>
    </citation>
    <scope>NUCLEOTIDE SEQUENCE [LARGE SCALE GENOMIC DNA]</scope>
    <source>
        <strain evidence="2 3">CIRM-BRFM 2984</strain>
    </source>
</reference>
<organism evidence="2 3">
    <name type="scientific">Favolaschia claudopus</name>
    <dbReference type="NCBI Taxonomy" id="2862362"/>
    <lineage>
        <taxon>Eukaryota</taxon>
        <taxon>Fungi</taxon>
        <taxon>Dikarya</taxon>
        <taxon>Basidiomycota</taxon>
        <taxon>Agaricomycotina</taxon>
        <taxon>Agaricomycetes</taxon>
        <taxon>Agaricomycetidae</taxon>
        <taxon>Agaricales</taxon>
        <taxon>Marasmiineae</taxon>
        <taxon>Mycenaceae</taxon>
        <taxon>Favolaschia</taxon>
    </lineage>
</organism>
<feature type="transmembrane region" description="Helical" evidence="1">
    <location>
        <begin position="185"/>
        <end position="203"/>
    </location>
</feature>
<evidence type="ECO:0000256" key="1">
    <source>
        <dbReference type="SAM" id="Phobius"/>
    </source>
</evidence>
<dbReference type="AlphaFoldDB" id="A0AAV9ZMB2"/>
<keyword evidence="1" id="KW-0812">Transmembrane</keyword>
<accession>A0AAV9ZMB2</accession>